<feature type="chain" id="PRO_5046302420" description="Outer membrane protein beta-barrel domain-containing protein" evidence="1">
    <location>
        <begin position="22"/>
        <end position="203"/>
    </location>
</feature>
<keyword evidence="4" id="KW-1185">Reference proteome</keyword>
<evidence type="ECO:0000313" key="4">
    <source>
        <dbReference type="Proteomes" id="UP001499909"/>
    </source>
</evidence>
<sequence length="203" mass="21375">MKKLLLPLTLFSTLPTGAVFAQQSVPGLRGGINSATYAGSANTAALVGGLAGVTVTTPLNQAATFAFQTELLYAGKGSKLTGVTFAGIPGLSGTQRLHYLELPLLVQYRPHNFELEAGPQVGMLLAQQTELSDGGKNRFSSTGTGGLRTFEAGYILSAGYRLPQGLGAGLRYNRALSGISGGRLHNSVIQLQLSYQFRKNRTT</sequence>
<evidence type="ECO:0000313" key="3">
    <source>
        <dbReference type="EMBL" id="GAA3952698.1"/>
    </source>
</evidence>
<accession>A0ABP7NSX5</accession>
<dbReference type="Pfam" id="PF13568">
    <property type="entry name" value="OMP_b-brl_2"/>
    <property type="match status" value="1"/>
</dbReference>
<name>A0ABP7NSX5_9BACT</name>
<keyword evidence="1" id="KW-0732">Signal</keyword>
<dbReference type="RefSeq" id="WP_345117421.1">
    <property type="nucleotide sequence ID" value="NZ_BAABDH010000111.1"/>
</dbReference>
<evidence type="ECO:0000256" key="1">
    <source>
        <dbReference type="SAM" id="SignalP"/>
    </source>
</evidence>
<dbReference type="Proteomes" id="UP001499909">
    <property type="component" value="Unassembled WGS sequence"/>
</dbReference>
<dbReference type="EMBL" id="BAABDH010000111">
    <property type="protein sequence ID" value="GAA3952698.1"/>
    <property type="molecule type" value="Genomic_DNA"/>
</dbReference>
<evidence type="ECO:0000259" key="2">
    <source>
        <dbReference type="Pfam" id="PF13568"/>
    </source>
</evidence>
<dbReference type="InterPro" id="IPR025665">
    <property type="entry name" value="Beta-barrel_OMP_2"/>
</dbReference>
<proteinExistence type="predicted"/>
<protein>
    <recommendedName>
        <fullName evidence="2">Outer membrane protein beta-barrel domain-containing protein</fullName>
    </recommendedName>
</protein>
<feature type="domain" description="Outer membrane protein beta-barrel" evidence="2">
    <location>
        <begin position="20"/>
        <end position="179"/>
    </location>
</feature>
<comment type="caution">
    <text evidence="3">The sequence shown here is derived from an EMBL/GenBank/DDBJ whole genome shotgun (WGS) entry which is preliminary data.</text>
</comment>
<reference evidence="4" key="1">
    <citation type="journal article" date="2019" name="Int. J. Syst. Evol. Microbiol.">
        <title>The Global Catalogue of Microorganisms (GCM) 10K type strain sequencing project: providing services to taxonomists for standard genome sequencing and annotation.</title>
        <authorList>
            <consortium name="The Broad Institute Genomics Platform"/>
            <consortium name="The Broad Institute Genome Sequencing Center for Infectious Disease"/>
            <person name="Wu L."/>
            <person name="Ma J."/>
        </authorList>
    </citation>
    <scope>NUCLEOTIDE SEQUENCE [LARGE SCALE GENOMIC DNA]</scope>
    <source>
        <strain evidence="4">JCM 17214</strain>
    </source>
</reference>
<feature type="signal peptide" evidence="1">
    <location>
        <begin position="1"/>
        <end position="21"/>
    </location>
</feature>
<gene>
    <name evidence="3" type="ORF">GCM10022406_38030</name>
</gene>
<organism evidence="3 4">
    <name type="scientific">Hymenobacter algoricola</name>
    <dbReference type="NCBI Taxonomy" id="486267"/>
    <lineage>
        <taxon>Bacteria</taxon>
        <taxon>Pseudomonadati</taxon>
        <taxon>Bacteroidota</taxon>
        <taxon>Cytophagia</taxon>
        <taxon>Cytophagales</taxon>
        <taxon>Hymenobacteraceae</taxon>
        <taxon>Hymenobacter</taxon>
    </lineage>
</organism>